<dbReference type="Pfam" id="PF00651">
    <property type="entry name" value="BTB"/>
    <property type="match status" value="1"/>
</dbReference>
<gene>
    <name evidence="5" type="ORF">CFC21_031828</name>
</gene>
<dbReference type="InterPro" id="IPR011333">
    <property type="entry name" value="SKP1/BTB/POZ_sf"/>
</dbReference>
<dbReference type="Pfam" id="PF24570">
    <property type="entry name" value="BACK_BPM_SPOP"/>
    <property type="match status" value="1"/>
</dbReference>
<comment type="similarity">
    <text evidence="2">Belongs to the Tdpoz family.</text>
</comment>
<dbReference type="SUPFAM" id="SSF54695">
    <property type="entry name" value="POZ domain"/>
    <property type="match status" value="1"/>
</dbReference>
<dbReference type="AlphaFoldDB" id="A0A9R1EY30"/>
<dbReference type="GO" id="GO:0016567">
    <property type="term" value="P:protein ubiquitination"/>
    <property type="evidence" value="ECO:0007669"/>
    <property type="project" value="InterPro"/>
</dbReference>
<dbReference type="Gene3D" id="1.25.40.420">
    <property type="match status" value="1"/>
</dbReference>
<feature type="non-terminal residue" evidence="5">
    <location>
        <position position="133"/>
    </location>
</feature>
<dbReference type="InterPro" id="IPR056423">
    <property type="entry name" value="BACK_BPM_SPOP"/>
</dbReference>
<sequence>MEENATRHIKVDDMEPAMFQTLLHFIYIDAFPHNNCVDKNVPLQYLFVVADRYGLDRLAAMCEQRLCDGIDLHTVATTLALAEQHQCVQLKQACLGFLSSHGVLSDIQETDGFKHLISSCPSVVGNIINNIAV</sequence>
<dbReference type="InterPro" id="IPR045005">
    <property type="entry name" value="BPM1-6"/>
</dbReference>
<proteinExistence type="inferred from homology"/>
<dbReference type="PANTHER" id="PTHR26379:SF475">
    <property type="entry name" value="MATH DOMAIN-CONTAINING PROTEIN"/>
    <property type="match status" value="1"/>
</dbReference>
<feature type="domain" description="BTB" evidence="3">
    <location>
        <begin position="2"/>
        <end position="68"/>
    </location>
</feature>
<reference evidence="5" key="2">
    <citation type="submission" date="2020-03" db="EMBL/GenBank/DDBJ databases">
        <title>The second near-complete assembly of the hexaploid bread wheat (Triticum aestivum) genome.</title>
        <authorList>
            <person name="Zimin A.V."/>
            <person name="Puiu D."/>
            <person name="Shumante A."/>
            <person name="Alonge M."/>
            <person name="Salzberg S.L."/>
        </authorList>
    </citation>
    <scope>NUCLEOTIDE SEQUENCE</scope>
    <source>
        <tissue evidence="5">Leaf</tissue>
    </source>
</reference>
<name>A0A9R1EY30_WHEAT</name>
<protein>
    <recommendedName>
        <fullName evidence="6">BTB domain-containing protein</fullName>
    </recommendedName>
</protein>
<dbReference type="Proteomes" id="UP000815260">
    <property type="component" value="Chromosome 2D"/>
</dbReference>
<evidence type="ECO:0008006" key="6">
    <source>
        <dbReference type="Google" id="ProtNLM"/>
    </source>
</evidence>
<organism evidence="5">
    <name type="scientific">Triticum aestivum</name>
    <name type="common">Wheat</name>
    <dbReference type="NCBI Taxonomy" id="4565"/>
    <lineage>
        <taxon>Eukaryota</taxon>
        <taxon>Viridiplantae</taxon>
        <taxon>Streptophyta</taxon>
        <taxon>Embryophyta</taxon>
        <taxon>Tracheophyta</taxon>
        <taxon>Spermatophyta</taxon>
        <taxon>Magnoliopsida</taxon>
        <taxon>Liliopsida</taxon>
        <taxon>Poales</taxon>
        <taxon>Poaceae</taxon>
        <taxon>BOP clade</taxon>
        <taxon>Pooideae</taxon>
        <taxon>Triticodae</taxon>
        <taxon>Triticeae</taxon>
        <taxon>Triticinae</taxon>
        <taxon>Triticum</taxon>
    </lineage>
</organism>
<evidence type="ECO:0000259" key="4">
    <source>
        <dbReference type="Pfam" id="PF24570"/>
    </source>
</evidence>
<dbReference type="InterPro" id="IPR000210">
    <property type="entry name" value="BTB/POZ_dom"/>
</dbReference>
<accession>A0A9R1EY30</accession>
<evidence type="ECO:0000256" key="1">
    <source>
        <dbReference type="ARBA" id="ARBA00004906"/>
    </source>
</evidence>
<evidence type="ECO:0000256" key="2">
    <source>
        <dbReference type="ARBA" id="ARBA00010846"/>
    </source>
</evidence>
<feature type="domain" description="BPM/SPOP BACK" evidence="4">
    <location>
        <begin position="74"/>
        <end position="127"/>
    </location>
</feature>
<evidence type="ECO:0000313" key="5">
    <source>
        <dbReference type="EMBL" id="KAF7018546.1"/>
    </source>
</evidence>
<dbReference type="OrthoDB" id="1878800at2759"/>
<evidence type="ECO:0000259" key="3">
    <source>
        <dbReference type="Pfam" id="PF00651"/>
    </source>
</evidence>
<dbReference type="PANTHER" id="PTHR26379">
    <property type="entry name" value="BTB/POZ AND MATH DOMAIN-CONTAINING PROTEIN 1"/>
    <property type="match status" value="1"/>
</dbReference>
<reference evidence="5" key="1">
    <citation type="journal article" date="2017" name="Gigascience">
        <title>The first near-complete assembly of the hexaploid bread wheat genome, Triticum aestivum.</title>
        <authorList>
            <person name="Zimin A.V."/>
            <person name="Puiu D."/>
            <person name="Hall R."/>
            <person name="Kingan S."/>
            <person name="Clavijo B.J."/>
            <person name="Salzberg S.L."/>
        </authorList>
    </citation>
    <scope>NUCLEOTIDE SEQUENCE</scope>
    <source>
        <tissue evidence="5">Leaf</tissue>
    </source>
</reference>
<comment type="caution">
    <text evidence="5">The sequence shown here is derived from an EMBL/GenBank/DDBJ whole genome shotgun (WGS) entry which is preliminary data.</text>
</comment>
<comment type="pathway">
    <text evidence="1">Protein modification; protein ubiquitination.</text>
</comment>
<dbReference type="Gene3D" id="3.30.710.10">
    <property type="entry name" value="Potassium Channel Kv1.1, Chain A"/>
    <property type="match status" value="1"/>
</dbReference>
<dbReference type="EMBL" id="CM022216">
    <property type="protein sequence ID" value="KAF7018546.1"/>
    <property type="molecule type" value="Genomic_DNA"/>
</dbReference>